<accession>A0A3N1KY36</accession>
<keyword evidence="3" id="KW-0175">Coiled coil</keyword>
<dbReference type="GO" id="GO:0015562">
    <property type="term" value="F:efflux transmembrane transporter activity"/>
    <property type="evidence" value="ECO:0007669"/>
    <property type="project" value="InterPro"/>
</dbReference>
<keyword evidence="2 4" id="KW-0449">Lipoprotein</keyword>
<evidence type="ECO:0000313" key="5">
    <source>
        <dbReference type="Proteomes" id="UP000278222"/>
    </source>
</evidence>
<dbReference type="PANTHER" id="PTHR30203">
    <property type="entry name" value="OUTER MEMBRANE CATION EFFLUX PROTEIN"/>
    <property type="match status" value="1"/>
</dbReference>
<keyword evidence="2" id="KW-0564">Palmitate</keyword>
<keyword evidence="5" id="KW-1185">Reference proteome</keyword>
<dbReference type="SUPFAM" id="SSF56954">
    <property type="entry name" value="Outer membrane efflux proteins (OEP)"/>
    <property type="match status" value="1"/>
</dbReference>
<organism evidence="4 5">
    <name type="scientific">Stella humosa</name>
    <dbReference type="NCBI Taxonomy" id="94"/>
    <lineage>
        <taxon>Bacteria</taxon>
        <taxon>Pseudomonadati</taxon>
        <taxon>Pseudomonadota</taxon>
        <taxon>Alphaproteobacteria</taxon>
        <taxon>Rhodospirillales</taxon>
        <taxon>Stellaceae</taxon>
        <taxon>Stella</taxon>
    </lineage>
</organism>
<evidence type="ECO:0000256" key="1">
    <source>
        <dbReference type="ARBA" id="ARBA00007613"/>
    </source>
</evidence>
<dbReference type="NCBIfam" id="TIGR01845">
    <property type="entry name" value="outer_NodT"/>
    <property type="match status" value="1"/>
</dbReference>
<comment type="similarity">
    <text evidence="1 2">Belongs to the outer membrane factor (OMF) (TC 1.B.17) family.</text>
</comment>
<comment type="caution">
    <text evidence="4">The sequence shown here is derived from an EMBL/GenBank/DDBJ whole genome shotgun (WGS) entry which is preliminary data.</text>
</comment>
<dbReference type="OrthoDB" id="9783100at2"/>
<evidence type="ECO:0000256" key="3">
    <source>
        <dbReference type="SAM" id="Coils"/>
    </source>
</evidence>
<comment type="subcellular location">
    <subcellularLocation>
        <location evidence="2">Cell membrane</location>
        <topology evidence="2">Lipid-anchor</topology>
    </subcellularLocation>
</comment>
<dbReference type="Pfam" id="PF02321">
    <property type="entry name" value="OEP"/>
    <property type="match status" value="2"/>
</dbReference>
<reference evidence="4 5" key="1">
    <citation type="submission" date="2018-11" db="EMBL/GenBank/DDBJ databases">
        <title>Genomic Encyclopedia of Type Strains, Phase IV (KMG-IV): sequencing the most valuable type-strain genomes for metagenomic binning, comparative biology and taxonomic classification.</title>
        <authorList>
            <person name="Goeker M."/>
        </authorList>
    </citation>
    <scope>NUCLEOTIDE SEQUENCE [LARGE SCALE GENOMIC DNA]</scope>
    <source>
        <strain evidence="4 5">DSM 5900</strain>
    </source>
</reference>
<dbReference type="Proteomes" id="UP000278222">
    <property type="component" value="Unassembled WGS sequence"/>
</dbReference>
<evidence type="ECO:0000256" key="2">
    <source>
        <dbReference type="RuleBase" id="RU362097"/>
    </source>
</evidence>
<dbReference type="AlphaFoldDB" id="A0A3N1KY36"/>
<dbReference type="Gene3D" id="2.20.200.10">
    <property type="entry name" value="Outer membrane efflux proteins (OEP)"/>
    <property type="match status" value="1"/>
</dbReference>
<keyword evidence="2" id="KW-0812">Transmembrane</keyword>
<proteinExistence type="inferred from homology"/>
<dbReference type="GO" id="GO:0005886">
    <property type="term" value="C:plasma membrane"/>
    <property type="evidence" value="ECO:0007669"/>
    <property type="project" value="UniProtKB-SubCell"/>
</dbReference>
<dbReference type="InterPro" id="IPR003423">
    <property type="entry name" value="OMP_efflux"/>
</dbReference>
<gene>
    <name evidence="4" type="ORF">EDC65_4148</name>
</gene>
<keyword evidence="2" id="KW-0472">Membrane</keyword>
<protein>
    <submittedName>
        <fullName evidence="4">NodT family efflux transporter outer membrane factor (OMF) lipoprotein</fullName>
    </submittedName>
</protein>
<dbReference type="RefSeq" id="WP_123693136.1">
    <property type="nucleotide sequence ID" value="NZ_AP019700.1"/>
</dbReference>
<name>A0A3N1KY36_9PROT</name>
<keyword evidence="2" id="KW-1134">Transmembrane beta strand</keyword>
<dbReference type="Gene3D" id="1.20.1600.10">
    <property type="entry name" value="Outer membrane efflux proteins (OEP)"/>
    <property type="match status" value="1"/>
</dbReference>
<evidence type="ECO:0000313" key="4">
    <source>
        <dbReference type="EMBL" id="ROP83500.1"/>
    </source>
</evidence>
<dbReference type="InterPro" id="IPR010131">
    <property type="entry name" value="MdtP/NodT-like"/>
</dbReference>
<sequence length="496" mass="52433">MTHTQASRPTAPRPALHSALLHSVLLLPILAGCAGLDARVPPATTPSQAAWVGATGADQPLPPAPDWWRSFESLELNALQSAARADNLEIAAAVARIEQADALVRVAGANLLPTVDFGANTSRSRSGGGSGGSASYRSQYSLSLSASYEIDFWGKNRASARGAQWAAASSRFDRETVSLGIASAIANTYFAILTAQDRLRLAENNLAIAQRSLDAIRARTAVGTATALDVAQQENLVLQQRAAVPPLRQQIRQNTNALAVLTGRTPDAITIDGGSLSGVTIPAVAAGLPSDLLERRPDIRQSEAQLGAAEADVVVARAGLFPRVQLTADGGVQSTALRLLFEPGAVFWSVAAGLTQPIFDAGRLQAQLAQQRARYGEQLANYRQAILSAFRDVEDALAAIDQTGQQERLQQAVVANARRAYEISEARLREGTIDLLTLLNTQQTLFQAQDALAQIRLSRLQAAVGLYQALGGGFDPMAVPVPATPEIPVAATMVRP</sequence>
<dbReference type="EMBL" id="RJKX01000016">
    <property type="protein sequence ID" value="ROP83500.1"/>
    <property type="molecule type" value="Genomic_DNA"/>
</dbReference>
<feature type="coiled-coil region" evidence="3">
    <location>
        <begin position="192"/>
        <end position="219"/>
    </location>
</feature>
<dbReference type="PANTHER" id="PTHR30203:SF33">
    <property type="entry name" value="BLR4455 PROTEIN"/>
    <property type="match status" value="1"/>
</dbReference>